<proteinExistence type="predicted"/>
<dbReference type="AlphaFoldDB" id="A0A6G4WBK1"/>
<evidence type="ECO:0000313" key="3">
    <source>
        <dbReference type="Proteomes" id="UP001642900"/>
    </source>
</evidence>
<accession>A0A6G4WBK1</accession>
<sequence length="112" mass="11010">MPTTQTLVPIIIEVVCGAAGGIFLGRFVRSLSLGSSGDALAGAIGGLALTWLAARTPGIGRFVGRVEQAADATAQSVGGLTPAILVGVGIAGLLGGILLTAVAGFIRNKVGR</sequence>
<evidence type="ECO:0000256" key="1">
    <source>
        <dbReference type="SAM" id="Phobius"/>
    </source>
</evidence>
<dbReference type="EMBL" id="JAAKZF010000014">
    <property type="protein sequence ID" value="NGO52152.1"/>
    <property type="molecule type" value="Genomic_DNA"/>
</dbReference>
<keyword evidence="1" id="KW-0472">Membrane</keyword>
<organism evidence="2 3">
    <name type="scientific">Allomesorhizobium camelthorni</name>
    <dbReference type="NCBI Taxonomy" id="475069"/>
    <lineage>
        <taxon>Bacteria</taxon>
        <taxon>Pseudomonadati</taxon>
        <taxon>Pseudomonadota</taxon>
        <taxon>Alphaproteobacteria</taxon>
        <taxon>Hyphomicrobiales</taxon>
        <taxon>Phyllobacteriaceae</taxon>
        <taxon>Allomesorhizobium</taxon>
    </lineage>
</organism>
<dbReference type="RefSeq" id="WP_165028262.1">
    <property type="nucleotide sequence ID" value="NZ_JAAKZF010000014.1"/>
</dbReference>
<protein>
    <submittedName>
        <fullName evidence="2">Uncharacterized protein</fullName>
    </submittedName>
</protein>
<keyword evidence="1" id="KW-0812">Transmembrane</keyword>
<evidence type="ECO:0000313" key="2">
    <source>
        <dbReference type="EMBL" id="NGO52152.1"/>
    </source>
</evidence>
<reference evidence="2 3" key="1">
    <citation type="submission" date="2020-02" db="EMBL/GenBank/DDBJ databases">
        <title>Genome sequence of strain CCNWXJ40-4.</title>
        <authorList>
            <person name="Gao J."/>
            <person name="Sun J."/>
        </authorList>
    </citation>
    <scope>NUCLEOTIDE SEQUENCE [LARGE SCALE GENOMIC DNA]</scope>
    <source>
        <strain evidence="2 3">CCNWXJ 40-4</strain>
    </source>
</reference>
<feature type="transmembrane region" description="Helical" evidence="1">
    <location>
        <begin position="83"/>
        <end position="106"/>
    </location>
</feature>
<name>A0A6G4WBK1_9HYPH</name>
<gene>
    <name evidence="2" type="ORF">G6N73_13325</name>
</gene>
<feature type="transmembrane region" description="Helical" evidence="1">
    <location>
        <begin position="6"/>
        <end position="25"/>
    </location>
</feature>
<dbReference type="Proteomes" id="UP001642900">
    <property type="component" value="Unassembled WGS sequence"/>
</dbReference>
<keyword evidence="3" id="KW-1185">Reference proteome</keyword>
<comment type="caution">
    <text evidence="2">The sequence shown here is derived from an EMBL/GenBank/DDBJ whole genome shotgun (WGS) entry which is preliminary data.</text>
</comment>
<keyword evidence="1" id="KW-1133">Transmembrane helix</keyword>